<evidence type="ECO:0000256" key="5">
    <source>
        <dbReference type="SAM" id="MobiDB-lite"/>
    </source>
</evidence>
<dbReference type="EMBL" id="CP157743">
    <property type="protein sequence ID" value="XBS21941.1"/>
    <property type="molecule type" value="Genomic_DNA"/>
</dbReference>
<evidence type="ECO:0000256" key="1">
    <source>
        <dbReference type="ARBA" id="ARBA00022448"/>
    </source>
</evidence>
<reference evidence="7 8" key="1">
    <citation type="journal article" date="2024" name="Microbiology">
        <title>Methylomarinum rosea sp. nov., a novel halophilic methanotrophic bacterium from the hypersaline Lake Elton.</title>
        <authorList>
            <person name="Suleimanov R.Z."/>
            <person name="Oshkin I.Y."/>
            <person name="Danilova O.V."/>
            <person name="Suzina N.E."/>
            <person name="Dedysh S.N."/>
        </authorList>
    </citation>
    <scope>NUCLEOTIDE SEQUENCE [LARGE SCALE GENOMIC DNA]</scope>
    <source>
        <strain evidence="7 8">Ch1-1</strain>
    </source>
</reference>
<feature type="region of interest" description="Disordered" evidence="5">
    <location>
        <begin position="145"/>
        <end position="166"/>
    </location>
</feature>
<dbReference type="GO" id="GO:0030288">
    <property type="term" value="C:outer membrane-bounded periplasmic space"/>
    <property type="evidence" value="ECO:0007669"/>
    <property type="project" value="TreeGrafter"/>
</dbReference>
<comment type="function">
    <text evidence="4">Involved in the assembly of lipopolysaccharide (LPS). Required for the translocation of LPS from the inner membrane to the outer membrane. May form a bridge between the inner membrane and the outer membrane, via interactions with LptC and LptD, thereby facilitating LPS transfer across the periplasm.</text>
</comment>
<dbReference type="HAMAP" id="MF_01914">
    <property type="entry name" value="LPS_assembly_LptA"/>
    <property type="match status" value="1"/>
</dbReference>
<name>A0AAU7NZA5_9GAMM</name>
<dbReference type="NCBIfam" id="TIGR03002">
    <property type="entry name" value="outer_YhbN_LptA"/>
    <property type="match status" value="1"/>
</dbReference>
<evidence type="ECO:0000313" key="7">
    <source>
        <dbReference type="EMBL" id="XBS21941.1"/>
    </source>
</evidence>
<dbReference type="GO" id="GO:0009279">
    <property type="term" value="C:cell outer membrane"/>
    <property type="evidence" value="ECO:0007669"/>
    <property type="project" value="TreeGrafter"/>
</dbReference>
<accession>A0AAU7NZA5</accession>
<dbReference type="InterPro" id="IPR014340">
    <property type="entry name" value="LptA"/>
</dbReference>
<evidence type="ECO:0000256" key="4">
    <source>
        <dbReference type="HAMAP-Rule" id="MF_01914"/>
    </source>
</evidence>
<organism evidence="7 8">
    <name type="scientific">Methylomarinum roseum</name>
    <dbReference type="NCBI Taxonomy" id="3067653"/>
    <lineage>
        <taxon>Bacteria</taxon>
        <taxon>Pseudomonadati</taxon>
        <taxon>Pseudomonadota</taxon>
        <taxon>Gammaproteobacteria</taxon>
        <taxon>Methylococcales</taxon>
        <taxon>Methylococcaceae</taxon>
        <taxon>Methylomarinum</taxon>
    </lineage>
</organism>
<dbReference type="InterPro" id="IPR005653">
    <property type="entry name" value="OstA-like_N"/>
</dbReference>
<dbReference type="Pfam" id="PF03968">
    <property type="entry name" value="LptD_N"/>
    <property type="match status" value="1"/>
</dbReference>
<dbReference type="KEGG" id="mech:Q9L42_007395"/>
<keyword evidence="8" id="KW-1185">Reference proteome</keyword>
<keyword evidence="2 4" id="KW-0732">Signal</keyword>
<comment type="subunit">
    <text evidence="4">Component of the lipopolysaccharide transport and assembly complex.</text>
</comment>
<dbReference type="PANTHER" id="PTHR36504">
    <property type="entry name" value="LIPOPOLYSACCHARIDE EXPORT SYSTEM PROTEIN LPTA"/>
    <property type="match status" value="1"/>
</dbReference>
<gene>
    <name evidence="4 7" type="primary">lptA</name>
    <name evidence="7" type="ORF">Q9L42_007395</name>
</gene>
<evidence type="ECO:0000259" key="6">
    <source>
        <dbReference type="Pfam" id="PF03968"/>
    </source>
</evidence>
<evidence type="ECO:0000313" key="8">
    <source>
        <dbReference type="Proteomes" id="UP001225378"/>
    </source>
</evidence>
<dbReference type="AlphaFoldDB" id="A0AAU7NZA5"/>
<feature type="chain" id="PRO_5043071184" description="Lipopolysaccharide export system protein LptA" evidence="4">
    <location>
        <begin position="21"/>
        <end position="166"/>
    </location>
</feature>
<keyword evidence="1 4" id="KW-0813">Transport</keyword>
<feature type="domain" description="Organic solvent tolerance-like N-terminal" evidence="6">
    <location>
        <begin position="30"/>
        <end position="138"/>
    </location>
</feature>
<dbReference type="GO" id="GO:0017089">
    <property type="term" value="F:glycolipid transfer activity"/>
    <property type="evidence" value="ECO:0007669"/>
    <property type="project" value="TreeGrafter"/>
</dbReference>
<dbReference type="RefSeq" id="WP_305909077.1">
    <property type="nucleotide sequence ID" value="NZ_CP157743.1"/>
</dbReference>
<proteinExistence type="inferred from homology"/>
<dbReference type="Proteomes" id="UP001225378">
    <property type="component" value="Chromosome"/>
</dbReference>
<dbReference type="GO" id="GO:0043165">
    <property type="term" value="P:Gram-negative-bacterium-type cell outer membrane assembly"/>
    <property type="evidence" value="ECO:0007669"/>
    <property type="project" value="UniProtKB-UniRule"/>
</dbReference>
<evidence type="ECO:0000256" key="2">
    <source>
        <dbReference type="ARBA" id="ARBA00022729"/>
    </source>
</evidence>
<sequence precursor="true">MKSINLVACWLALFSTGAMALESDSEQPIYIDSNTATYDDKAQTSVYTGNVVTIQGSLRVDSDKLVVYLKQGEISKMVATGEKAKFEQLPGEGQEKIKGEALIGEYYPNKNLLILKKEAVVWQAGNKSASDLIRYDSKNALIKAGEKSSDSKRVHSVFMPKEKKTQ</sequence>
<keyword evidence="3 4" id="KW-0574">Periplasm</keyword>
<dbReference type="GO" id="GO:0001530">
    <property type="term" value="F:lipopolysaccharide binding"/>
    <property type="evidence" value="ECO:0007669"/>
    <property type="project" value="InterPro"/>
</dbReference>
<feature type="signal peptide" evidence="4">
    <location>
        <begin position="1"/>
        <end position="20"/>
    </location>
</feature>
<protein>
    <recommendedName>
        <fullName evidence="4">Lipopolysaccharide export system protein LptA</fullName>
    </recommendedName>
</protein>
<comment type="similarity">
    <text evidence="4">Belongs to the LptA family.</text>
</comment>
<comment type="subcellular location">
    <subcellularLocation>
        <location evidence="4">Periplasm</location>
    </subcellularLocation>
</comment>
<dbReference type="PANTHER" id="PTHR36504:SF1">
    <property type="entry name" value="LIPOPOLYSACCHARIDE EXPORT SYSTEM PROTEIN LPTA"/>
    <property type="match status" value="1"/>
</dbReference>
<dbReference type="InterPro" id="IPR052037">
    <property type="entry name" value="LPS_export_LptA"/>
</dbReference>
<evidence type="ECO:0000256" key="3">
    <source>
        <dbReference type="ARBA" id="ARBA00022764"/>
    </source>
</evidence>
<dbReference type="Gene3D" id="2.60.450.10">
    <property type="entry name" value="Lipopolysaccharide (LPS) transport protein A like domain"/>
    <property type="match status" value="1"/>
</dbReference>
<dbReference type="GO" id="GO:0015920">
    <property type="term" value="P:lipopolysaccharide transport"/>
    <property type="evidence" value="ECO:0007669"/>
    <property type="project" value="UniProtKB-UniRule"/>
</dbReference>